<reference evidence="1" key="1">
    <citation type="submission" date="2016-09" db="EMBL/GenBank/DDBJ databases">
        <authorList>
            <person name="Capua I."/>
            <person name="De Benedictis P."/>
            <person name="Joannis T."/>
            <person name="Lombin L.H."/>
            <person name="Cattoli G."/>
        </authorList>
    </citation>
    <scope>NUCLEOTIDE SEQUENCE</scope>
    <source>
        <strain evidence="1">B9</strain>
    </source>
</reference>
<accession>A0A1K0IE00</accession>
<dbReference type="AlphaFoldDB" id="A0A1K0IE00"/>
<gene>
    <name evidence="1" type="ORF">CNECB9_2370123</name>
</gene>
<dbReference type="RefSeq" id="WP_340524116.1">
    <property type="nucleotide sequence ID" value="NZ_FMSH01000154.1"/>
</dbReference>
<protein>
    <submittedName>
        <fullName evidence="1">Uncharacterized protein</fullName>
    </submittedName>
</protein>
<name>A0A1K0IE00_CUPNE</name>
<evidence type="ECO:0000313" key="1">
    <source>
        <dbReference type="EMBL" id="SCU75549.1"/>
    </source>
</evidence>
<proteinExistence type="predicted"/>
<sequence length="44" mass="5268">MDWANAWMAGWLSLVFFYHPEPDYMGLWFEQTMRSNVLPYIPGV</sequence>
<dbReference type="EMBL" id="FMSH01000154">
    <property type="protein sequence ID" value="SCU75549.1"/>
    <property type="molecule type" value="Genomic_DNA"/>
</dbReference>
<organism evidence="1">
    <name type="scientific">Cupriavidus necator</name>
    <name type="common">Alcaligenes eutrophus</name>
    <name type="synonym">Ralstonia eutropha</name>
    <dbReference type="NCBI Taxonomy" id="106590"/>
    <lineage>
        <taxon>Bacteria</taxon>
        <taxon>Pseudomonadati</taxon>
        <taxon>Pseudomonadota</taxon>
        <taxon>Betaproteobacteria</taxon>
        <taxon>Burkholderiales</taxon>
        <taxon>Burkholderiaceae</taxon>
        <taxon>Cupriavidus</taxon>
    </lineage>
</organism>